<dbReference type="AlphaFoldDB" id="F0T2M9"/>
<dbReference type="Proteomes" id="UP000007488">
    <property type="component" value="Chromosome"/>
</dbReference>
<dbReference type="EMBL" id="CP002547">
    <property type="protein sequence ID" value="ADY56428.1"/>
    <property type="molecule type" value="Genomic_DNA"/>
</dbReference>
<reference evidence="3" key="2">
    <citation type="submission" date="2011-02" db="EMBL/GenBank/DDBJ databases">
        <title>The complete genome of Syntrophobotulus glycolicus DSM 8271.</title>
        <authorList>
            <person name="Lucas S."/>
            <person name="Copeland A."/>
            <person name="Lapidus A."/>
            <person name="Bruce D."/>
            <person name="Goodwin L."/>
            <person name="Pitluck S."/>
            <person name="Kyrpides N."/>
            <person name="Mavromatis K."/>
            <person name="Pagani I."/>
            <person name="Ivanova N."/>
            <person name="Mikhailova N."/>
            <person name="Chertkov O."/>
            <person name="Held B."/>
            <person name="Detter J.C."/>
            <person name="Tapia R."/>
            <person name="Han C."/>
            <person name="Land M."/>
            <person name="Hauser L."/>
            <person name="Markowitz V."/>
            <person name="Cheng J.-F."/>
            <person name="Hugenholtz P."/>
            <person name="Woyke T."/>
            <person name="Wu D."/>
            <person name="Spring S."/>
            <person name="Schroeder M."/>
            <person name="Brambilla E."/>
            <person name="Klenk H.-P."/>
            <person name="Eisen J.A."/>
        </authorList>
    </citation>
    <scope>NUCLEOTIDE SEQUENCE [LARGE SCALE GENOMIC DNA]</scope>
    <source>
        <strain evidence="3">DSM 8271 / FlGlyR</strain>
    </source>
</reference>
<proteinExistence type="predicted"/>
<keyword evidence="3" id="KW-1185">Reference proteome</keyword>
<evidence type="ECO:0000313" key="3">
    <source>
        <dbReference type="Proteomes" id="UP000007488"/>
    </source>
</evidence>
<name>F0T2M9_SYNGF</name>
<dbReference type="RefSeq" id="WP_013625295.1">
    <property type="nucleotide sequence ID" value="NC_015172.1"/>
</dbReference>
<sequence length="49" mass="5207">MKQVVFGGLLFVGGSVILVMGQSEAPYIGAFFMLVGLAVGIFGLMRKEK</sequence>
<dbReference type="KEGG" id="sgy:Sgly_2138"/>
<organism evidence="2 3">
    <name type="scientific">Syntrophobotulus glycolicus (strain DSM 8271 / FlGlyR)</name>
    <dbReference type="NCBI Taxonomy" id="645991"/>
    <lineage>
        <taxon>Bacteria</taxon>
        <taxon>Bacillati</taxon>
        <taxon>Bacillota</taxon>
        <taxon>Clostridia</taxon>
        <taxon>Eubacteriales</taxon>
        <taxon>Desulfitobacteriaceae</taxon>
        <taxon>Syntrophobotulus</taxon>
    </lineage>
</organism>
<feature type="transmembrane region" description="Helical" evidence="1">
    <location>
        <begin position="25"/>
        <end position="45"/>
    </location>
</feature>
<gene>
    <name evidence="2" type="ordered locus">Sgly_2138</name>
</gene>
<reference evidence="2 3" key="1">
    <citation type="journal article" date="2011" name="Stand. Genomic Sci.">
        <title>Complete genome sequence of Syntrophobotulus glycolicus type strain (FlGlyR).</title>
        <authorList>
            <person name="Han C."/>
            <person name="Mwirichia R."/>
            <person name="Chertkov O."/>
            <person name="Held B."/>
            <person name="Lapidus A."/>
            <person name="Nolan M."/>
            <person name="Lucas S."/>
            <person name="Hammon N."/>
            <person name="Deshpande S."/>
            <person name="Cheng J.F."/>
            <person name="Tapia R."/>
            <person name="Goodwin L."/>
            <person name="Pitluck S."/>
            <person name="Huntemann M."/>
            <person name="Liolios K."/>
            <person name="Ivanova N."/>
            <person name="Pagani I."/>
            <person name="Mavromatis K."/>
            <person name="Ovchinikova G."/>
            <person name="Pati A."/>
            <person name="Chen A."/>
            <person name="Palaniappan K."/>
            <person name="Land M."/>
            <person name="Hauser L."/>
            <person name="Brambilla E.M."/>
            <person name="Rohde M."/>
            <person name="Spring S."/>
            <person name="Sikorski J."/>
            <person name="Goker M."/>
            <person name="Woyke T."/>
            <person name="Bristow J."/>
            <person name="Eisen J.A."/>
            <person name="Markowitz V."/>
            <person name="Hugenholtz P."/>
            <person name="Kyrpides N.C."/>
            <person name="Klenk H.P."/>
            <person name="Detter J.C."/>
        </authorList>
    </citation>
    <scope>NUCLEOTIDE SEQUENCE [LARGE SCALE GENOMIC DNA]</scope>
    <source>
        <strain evidence="3">DSM 8271 / FlGlyR</strain>
    </source>
</reference>
<protein>
    <submittedName>
        <fullName evidence="2">Uncharacterized protein</fullName>
    </submittedName>
</protein>
<accession>F0T2M9</accession>
<evidence type="ECO:0000256" key="1">
    <source>
        <dbReference type="SAM" id="Phobius"/>
    </source>
</evidence>
<keyword evidence="1" id="KW-0472">Membrane</keyword>
<dbReference type="HOGENOM" id="CLU_3141578_0_0_9"/>
<evidence type="ECO:0000313" key="2">
    <source>
        <dbReference type="EMBL" id="ADY56428.1"/>
    </source>
</evidence>
<keyword evidence="1" id="KW-0812">Transmembrane</keyword>
<keyword evidence="1" id="KW-1133">Transmembrane helix</keyword>